<sequence length="201" mass="21132">MRDVFSSFVFATALVAAPAACEARVQITVDLSSQTMNVVASGGSYAWPISSARDGFVTPRGTYGVQSLETMHYSKKYHNSPMPHSIFFNGGFAIHGTYDLANLGRPASHGCVRVSPANAATLYSLVQREGATIRIIGDASNAAYARAVEPEEAAPSAVSARPQRVASAAPTDNPLALIFGFGADPAPAAQPAQPVRTRAHR</sequence>
<dbReference type="GO" id="GO:0018104">
    <property type="term" value="P:peptidoglycan-protein cross-linking"/>
    <property type="evidence" value="ECO:0007669"/>
    <property type="project" value="TreeGrafter"/>
</dbReference>
<evidence type="ECO:0000256" key="7">
    <source>
        <dbReference type="PROSITE-ProRule" id="PRU01373"/>
    </source>
</evidence>
<comment type="similarity">
    <text evidence="2">Belongs to the YkuD family.</text>
</comment>
<dbReference type="Gene3D" id="2.40.440.10">
    <property type="entry name" value="L,D-transpeptidase catalytic domain-like"/>
    <property type="match status" value="1"/>
</dbReference>
<evidence type="ECO:0000256" key="5">
    <source>
        <dbReference type="ARBA" id="ARBA00022984"/>
    </source>
</evidence>
<feature type="domain" description="L,D-TPase catalytic" evidence="8">
    <location>
        <begin position="25"/>
        <end position="136"/>
    </location>
</feature>
<dbReference type="InterPro" id="IPR038063">
    <property type="entry name" value="Transpep_catalytic_dom"/>
</dbReference>
<evidence type="ECO:0000256" key="3">
    <source>
        <dbReference type="ARBA" id="ARBA00022679"/>
    </source>
</evidence>
<comment type="pathway">
    <text evidence="1 7">Cell wall biogenesis; peptidoglycan biosynthesis.</text>
</comment>
<name>A0A212R0R1_RHOAC</name>
<evidence type="ECO:0000256" key="1">
    <source>
        <dbReference type="ARBA" id="ARBA00004752"/>
    </source>
</evidence>
<keyword evidence="6 7" id="KW-0961">Cell wall biogenesis/degradation</keyword>
<keyword evidence="3" id="KW-0808">Transferase</keyword>
<dbReference type="PANTHER" id="PTHR30582:SF2">
    <property type="entry name" value="L,D-TRANSPEPTIDASE YCIB-RELATED"/>
    <property type="match status" value="1"/>
</dbReference>
<accession>A0A212R0R1</accession>
<dbReference type="EMBL" id="FYDG01000002">
    <property type="protein sequence ID" value="SNB65575.1"/>
    <property type="molecule type" value="Genomic_DNA"/>
</dbReference>
<keyword evidence="10" id="KW-1185">Reference proteome</keyword>
<dbReference type="Pfam" id="PF03734">
    <property type="entry name" value="YkuD"/>
    <property type="match status" value="1"/>
</dbReference>
<dbReference type="CDD" id="cd16913">
    <property type="entry name" value="YkuD_like"/>
    <property type="match status" value="1"/>
</dbReference>
<organism evidence="9 10">
    <name type="scientific">Rhodoblastus acidophilus</name>
    <name type="common">Rhodopseudomonas acidophila</name>
    <dbReference type="NCBI Taxonomy" id="1074"/>
    <lineage>
        <taxon>Bacteria</taxon>
        <taxon>Pseudomonadati</taxon>
        <taxon>Pseudomonadota</taxon>
        <taxon>Alphaproteobacteria</taxon>
        <taxon>Hyphomicrobiales</taxon>
        <taxon>Rhodoblastaceae</taxon>
        <taxon>Rhodoblastus</taxon>
    </lineage>
</organism>
<dbReference type="PANTHER" id="PTHR30582">
    <property type="entry name" value="L,D-TRANSPEPTIDASE"/>
    <property type="match status" value="1"/>
</dbReference>
<feature type="active site" description="Nucleophile" evidence="7">
    <location>
        <position position="111"/>
    </location>
</feature>
<dbReference type="RefSeq" id="WP_088519782.1">
    <property type="nucleotide sequence ID" value="NZ_FYDG01000002.1"/>
</dbReference>
<dbReference type="Proteomes" id="UP000198418">
    <property type="component" value="Unassembled WGS sequence"/>
</dbReference>
<dbReference type="PROSITE" id="PS52029">
    <property type="entry name" value="LD_TPASE"/>
    <property type="match status" value="1"/>
</dbReference>
<dbReference type="SUPFAM" id="SSF141523">
    <property type="entry name" value="L,D-transpeptidase catalytic domain-like"/>
    <property type="match status" value="1"/>
</dbReference>
<evidence type="ECO:0000313" key="10">
    <source>
        <dbReference type="Proteomes" id="UP000198418"/>
    </source>
</evidence>
<protein>
    <submittedName>
        <fullName evidence="9">L,D-transpeptidase catalytic domain</fullName>
    </submittedName>
</protein>
<dbReference type="AlphaFoldDB" id="A0A212R0R1"/>
<keyword evidence="4 7" id="KW-0133">Cell shape</keyword>
<evidence type="ECO:0000256" key="6">
    <source>
        <dbReference type="ARBA" id="ARBA00023316"/>
    </source>
</evidence>
<proteinExistence type="inferred from homology"/>
<evidence type="ECO:0000256" key="2">
    <source>
        <dbReference type="ARBA" id="ARBA00005992"/>
    </source>
</evidence>
<dbReference type="GO" id="GO:0071555">
    <property type="term" value="P:cell wall organization"/>
    <property type="evidence" value="ECO:0007669"/>
    <property type="project" value="UniProtKB-UniRule"/>
</dbReference>
<evidence type="ECO:0000313" key="9">
    <source>
        <dbReference type="EMBL" id="SNB65575.1"/>
    </source>
</evidence>
<dbReference type="InterPro" id="IPR005490">
    <property type="entry name" value="LD_TPept_cat_dom"/>
</dbReference>
<dbReference type="UniPathway" id="UPA00219"/>
<feature type="active site" description="Proton donor/acceptor" evidence="7">
    <location>
        <position position="95"/>
    </location>
</feature>
<evidence type="ECO:0000256" key="4">
    <source>
        <dbReference type="ARBA" id="ARBA00022960"/>
    </source>
</evidence>
<dbReference type="GO" id="GO:0008360">
    <property type="term" value="P:regulation of cell shape"/>
    <property type="evidence" value="ECO:0007669"/>
    <property type="project" value="UniProtKB-UniRule"/>
</dbReference>
<dbReference type="GO" id="GO:0016740">
    <property type="term" value="F:transferase activity"/>
    <property type="evidence" value="ECO:0007669"/>
    <property type="project" value="UniProtKB-KW"/>
</dbReference>
<dbReference type="GO" id="GO:0005576">
    <property type="term" value="C:extracellular region"/>
    <property type="evidence" value="ECO:0007669"/>
    <property type="project" value="TreeGrafter"/>
</dbReference>
<keyword evidence="5 7" id="KW-0573">Peptidoglycan synthesis</keyword>
<gene>
    <name evidence="9" type="ORF">SAMN06265338_102253</name>
</gene>
<reference evidence="10" key="1">
    <citation type="submission" date="2017-06" db="EMBL/GenBank/DDBJ databases">
        <authorList>
            <person name="Varghese N."/>
            <person name="Submissions S."/>
        </authorList>
    </citation>
    <scope>NUCLEOTIDE SEQUENCE [LARGE SCALE GENOMIC DNA]</scope>
    <source>
        <strain evidence="10">DSM 137</strain>
    </source>
</reference>
<evidence type="ECO:0000259" key="8">
    <source>
        <dbReference type="PROSITE" id="PS52029"/>
    </source>
</evidence>
<dbReference type="InterPro" id="IPR050979">
    <property type="entry name" value="LD-transpeptidase"/>
</dbReference>
<dbReference type="GO" id="GO:0071972">
    <property type="term" value="F:peptidoglycan L,D-transpeptidase activity"/>
    <property type="evidence" value="ECO:0007669"/>
    <property type="project" value="TreeGrafter"/>
</dbReference>